<dbReference type="Gene3D" id="2.30.40.10">
    <property type="entry name" value="Urease, subunit C, domain 1"/>
    <property type="match status" value="1"/>
</dbReference>
<name>A0A8I1KIU2_9HYPH</name>
<feature type="binding site" evidence="8">
    <location>
        <position position="132"/>
    </location>
    <ligand>
        <name>Zn(2+)</name>
        <dbReference type="ChEBI" id="CHEBI:29105"/>
    </ligand>
</feature>
<feature type="binding site" evidence="7">
    <location>
        <position position="228"/>
    </location>
    <ligand>
        <name>substrate</name>
    </ligand>
</feature>
<dbReference type="PIRSF" id="PIRSF038994">
    <property type="entry name" value="NagA"/>
    <property type="match status" value="1"/>
</dbReference>
<dbReference type="Pfam" id="PF01979">
    <property type="entry name" value="Amidohydro_1"/>
    <property type="match status" value="1"/>
</dbReference>
<dbReference type="GO" id="GO:0008448">
    <property type="term" value="F:N-acetylglucosamine-6-phosphate deacetylase activity"/>
    <property type="evidence" value="ECO:0007669"/>
    <property type="project" value="UniProtKB-EC"/>
</dbReference>
<evidence type="ECO:0000256" key="6">
    <source>
        <dbReference type="PIRSR" id="PIRSR038994-1"/>
    </source>
</evidence>
<dbReference type="InterPro" id="IPR003764">
    <property type="entry name" value="GlcNAc_6-P_deAcase"/>
</dbReference>
<dbReference type="GO" id="GO:0046872">
    <property type="term" value="F:metal ion binding"/>
    <property type="evidence" value="ECO:0007669"/>
    <property type="project" value="UniProtKB-KW"/>
</dbReference>
<feature type="binding site" evidence="7">
    <location>
        <begin position="220"/>
        <end position="221"/>
    </location>
    <ligand>
        <name>substrate</name>
    </ligand>
</feature>
<evidence type="ECO:0000256" key="8">
    <source>
        <dbReference type="PIRSR" id="PIRSR038994-3"/>
    </source>
</evidence>
<gene>
    <name evidence="10" type="primary">nagA</name>
    <name evidence="10" type="ORF">JDN41_16040</name>
</gene>
<evidence type="ECO:0000256" key="2">
    <source>
        <dbReference type="ARBA" id="ARBA00022723"/>
    </source>
</evidence>
<dbReference type="InterPro" id="IPR011059">
    <property type="entry name" value="Metal-dep_hydrolase_composite"/>
</dbReference>
<evidence type="ECO:0000313" key="11">
    <source>
        <dbReference type="Proteomes" id="UP000623250"/>
    </source>
</evidence>
<keyword evidence="4 5" id="KW-0119">Carbohydrate metabolism</keyword>
<accession>A0A8I1KIU2</accession>
<dbReference type="NCBIfam" id="TIGR00221">
    <property type="entry name" value="nagA"/>
    <property type="match status" value="1"/>
</dbReference>
<keyword evidence="11" id="KW-1185">Reference proteome</keyword>
<dbReference type="EMBL" id="JAEMUK010000084">
    <property type="protein sequence ID" value="MBJ7545065.1"/>
    <property type="molecule type" value="Genomic_DNA"/>
</dbReference>
<proteinExistence type="inferred from homology"/>
<evidence type="ECO:0000256" key="7">
    <source>
        <dbReference type="PIRSR" id="PIRSR038994-2"/>
    </source>
</evidence>
<dbReference type="RefSeq" id="WP_037237955.1">
    <property type="nucleotide sequence ID" value="NZ_JAEMUK010000084.1"/>
</dbReference>
<feature type="active site" description="Proton donor/acceptor" evidence="6">
    <location>
        <position position="273"/>
    </location>
</feature>
<comment type="cofactor">
    <cofactor evidence="8">
        <name>a divalent metal cation</name>
        <dbReference type="ChEBI" id="CHEBI:60240"/>
    </cofactor>
    <text evidence="8">Binds 1 divalent metal cation per subunit.</text>
</comment>
<dbReference type="EC" id="3.5.1.25" evidence="10"/>
<dbReference type="InterPro" id="IPR006680">
    <property type="entry name" value="Amidohydro-rel"/>
</dbReference>
<comment type="caution">
    <text evidence="10">The sequence shown here is derived from an EMBL/GenBank/DDBJ whole genome shotgun (WGS) entry which is preliminary data.</text>
</comment>
<sequence>MLRNRYAIAASVIFDGAEVHRDRAVFMRGGRILDILHVGNLPHGVPVRTLPEGAWLAPGFIDAQVNGGGDVLLNDDPGAGAMAAIAAAHRKFGTTGIMPTLITDAREKMVVALEAVDRAAALNAGVLGLHLEGPFISPEKPGIHSRDYIREPTAEDLDLLTAPRETATLVTLAPERVGAGVVERLADAGVRVSLGHSMATYEETKAALDEGLTGFTHLFNAMRPLGARDPGPIAAALEAPNAFFGMIVDGEHVAPPMLRLALRGAAHPMLVTDAMPPVGGKTTSFLLNGQDIVLKDGRLTNAAGTLAGSALDMASAVRNTVEMLGVPLTDALRFASTEPAAFLGFGDLLGRISPDFRADLVAFDPRDMRIYETWVDGRPSESTNPA</sequence>
<feature type="binding site" evidence="7">
    <location>
        <position position="252"/>
    </location>
    <ligand>
        <name>substrate</name>
    </ligand>
</feature>
<comment type="similarity">
    <text evidence="1 5">Belongs to the metallo-dependent hydrolases superfamily. NagA family.</text>
</comment>
<evidence type="ECO:0000256" key="4">
    <source>
        <dbReference type="ARBA" id="ARBA00023277"/>
    </source>
</evidence>
<dbReference type="Proteomes" id="UP000623250">
    <property type="component" value="Unassembled WGS sequence"/>
</dbReference>
<dbReference type="SUPFAM" id="SSF51338">
    <property type="entry name" value="Composite domain of metallo-dependent hydrolases"/>
    <property type="match status" value="1"/>
</dbReference>
<feature type="domain" description="Amidohydrolase-related" evidence="9">
    <location>
        <begin position="56"/>
        <end position="378"/>
    </location>
</feature>
<protein>
    <submittedName>
        <fullName evidence="10">N-acetylglucosamine-6-phosphate deacetylase</fullName>
        <ecNumber evidence="10">3.5.1.25</ecNumber>
    </submittedName>
</protein>
<feature type="binding site" evidence="7">
    <location>
        <begin position="306"/>
        <end position="308"/>
    </location>
    <ligand>
        <name>substrate</name>
    </ligand>
</feature>
<keyword evidence="2 8" id="KW-0479">Metal-binding</keyword>
<dbReference type="GO" id="GO:0006046">
    <property type="term" value="P:N-acetylglucosamine catabolic process"/>
    <property type="evidence" value="ECO:0007669"/>
    <property type="project" value="TreeGrafter"/>
</dbReference>
<reference evidence="10 11" key="1">
    <citation type="submission" date="2020-12" db="EMBL/GenBank/DDBJ databases">
        <title>Revised draft genomes of Rhodomicrobium vannielii ATCC 17100 and Rhodomicrobium udaipurense JA643.</title>
        <authorList>
            <person name="Conners E.M."/>
            <person name="Davenport E.J."/>
            <person name="Bose A."/>
        </authorList>
    </citation>
    <scope>NUCLEOTIDE SEQUENCE [LARGE SCALE GENOMIC DNA]</scope>
    <source>
        <strain evidence="10 11">JA643</strain>
    </source>
</reference>
<dbReference type="SUPFAM" id="SSF51556">
    <property type="entry name" value="Metallo-dependent hydrolases"/>
    <property type="match status" value="1"/>
</dbReference>
<evidence type="ECO:0000256" key="3">
    <source>
        <dbReference type="ARBA" id="ARBA00022801"/>
    </source>
</evidence>
<feature type="binding site" evidence="8">
    <location>
        <position position="217"/>
    </location>
    <ligand>
        <name>Zn(2+)</name>
        <dbReference type="ChEBI" id="CHEBI:29105"/>
    </ligand>
</feature>
<dbReference type="InterPro" id="IPR032466">
    <property type="entry name" value="Metal_Hydrolase"/>
</dbReference>
<evidence type="ECO:0000313" key="10">
    <source>
        <dbReference type="EMBL" id="MBJ7545065.1"/>
    </source>
</evidence>
<keyword evidence="3 5" id="KW-0378">Hydrolase</keyword>
<dbReference type="PANTHER" id="PTHR11113">
    <property type="entry name" value="N-ACETYLGLUCOSAMINE-6-PHOSPHATE DEACETYLASE"/>
    <property type="match status" value="1"/>
</dbReference>
<dbReference type="AlphaFoldDB" id="A0A8I1KIU2"/>
<evidence type="ECO:0000259" key="9">
    <source>
        <dbReference type="Pfam" id="PF01979"/>
    </source>
</evidence>
<dbReference type="CDD" id="cd00854">
    <property type="entry name" value="NagA"/>
    <property type="match status" value="1"/>
</dbReference>
<evidence type="ECO:0000256" key="5">
    <source>
        <dbReference type="PIRNR" id="PIRNR038994"/>
    </source>
</evidence>
<feature type="binding site" evidence="7">
    <location>
        <position position="143"/>
    </location>
    <ligand>
        <name>substrate</name>
    </ligand>
</feature>
<organism evidence="10 11">
    <name type="scientific">Rhodomicrobium udaipurense</name>
    <dbReference type="NCBI Taxonomy" id="1202716"/>
    <lineage>
        <taxon>Bacteria</taxon>
        <taxon>Pseudomonadati</taxon>
        <taxon>Pseudomonadota</taxon>
        <taxon>Alphaproteobacteria</taxon>
        <taxon>Hyphomicrobiales</taxon>
        <taxon>Hyphomicrobiaceae</taxon>
        <taxon>Rhodomicrobium</taxon>
    </lineage>
</organism>
<evidence type="ECO:0000256" key="1">
    <source>
        <dbReference type="ARBA" id="ARBA00010716"/>
    </source>
</evidence>
<feature type="binding site" evidence="8">
    <location>
        <position position="196"/>
    </location>
    <ligand>
        <name>Zn(2+)</name>
        <dbReference type="ChEBI" id="CHEBI:29105"/>
    </ligand>
</feature>
<dbReference type="PANTHER" id="PTHR11113:SF14">
    <property type="entry name" value="N-ACETYLGLUCOSAMINE-6-PHOSPHATE DEACETYLASE"/>
    <property type="match status" value="1"/>
</dbReference>
<dbReference type="Gene3D" id="3.20.20.140">
    <property type="entry name" value="Metal-dependent hydrolases"/>
    <property type="match status" value="1"/>
</dbReference>